<dbReference type="AlphaFoldDB" id="T0ZNX6"/>
<reference evidence="3" key="1">
    <citation type="submission" date="2013-08" db="EMBL/GenBank/DDBJ databases">
        <authorList>
            <person name="Mendez C."/>
            <person name="Richter M."/>
            <person name="Ferrer M."/>
            <person name="Sanchez J."/>
        </authorList>
    </citation>
    <scope>NUCLEOTIDE SEQUENCE</scope>
</reference>
<reference evidence="3" key="2">
    <citation type="journal article" date="2014" name="ISME J.">
        <title>Microbial stratification in low pH oxic and suboxic macroscopic growths along an acid mine drainage.</title>
        <authorList>
            <person name="Mendez-Garcia C."/>
            <person name="Mesa V."/>
            <person name="Sprenger R.R."/>
            <person name="Richter M."/>
            <person name="Diez M.S."/>
            <person name="Solano J."/>
            <person name="Bargiela R."/>
            <person name="Golyshina O.V."/>
            <person name="Manteca A."/>
            <person name="Ramos J.L."/>
            <person name="Gallego J.R."/>
            <person name="Llorente I."/>
            <person name="Martins Dos Santos V.A."/>
            <person name="Jensen O.N."/>
            <person name="Pelaez A.I."/>
            <person name="Sanchez J."/>
            <person name="Ferrer M."/>
        </authorList>
    </citation>
    <scope>NUCLEOTIDE SEQUENCE</scope>
</reference>
<feature type="non-terminal residue" evidence="3">
    <location>
        <position position="131"/>
    </location>
</feature>
<name>T0ZNX6_9ZZZZ</name>
<gene>
    <name evidence="3" type="ORF">B1B_12657</name>
</gene>
<evidence type="ECO:0000256" key="1">
    <source>
        <dbReference type="SAM" id="MobiDB-lite"/>
    </source>
</evidence>
<accession>T0ZNX6</accession>
<evidence type="ECO:0000313" key="3">
    <source>
        <dbReference type="EMBL" id="EQD46363.1"/>
    </source>
</evidence>
<sequence length="131" mass="13660">MAKTEGEVSEEAAGTPRPEADPLVDLTAAAVDVVPPEIIAESLGQYLRAWLARIASGNTGALPVVFALVVIAVAFEIWTQGLFLSPGNLVNLFIECMIFMTLGISEVFVLLLGEIDLSTGYVLAVGAAIAG</sequence>
<proteinExistence type="predicted"/>
<keyword evidence="2" id="KW-1133">Transmembrane helix</keyword>
<keyword evidence="2" id="KW-0812">Transmembrane</keyword>
<protein>
    <submittedName>
        <fullName evidence="3">Inner-membrane translocator</fullName>
    </submittedName>
</protein>
<dbReference type="EMBL" id="AUZY01008303">
    <property type="protein sequence ID" value="EQD46363.1"/>
    <property type="molecule type" value="Genomic_DNA"/>
</dbReference>
<evidence type="ECO:0000256" key="2">
    <source>
        <dbReference type="SAM" id="Phobius"/>
    </source>
</evidence>
<comment type="caution">
    <text evidence="3">The sequence shown here is derived from an EMBL/GenBank/DDBJ whole genome shotgun (WGS) entry which is preliminary data.</text>
</comment>
<keyword evidence="2" id="KW-0472">Membrane</keyword>
<organism evidence="3">
    <name type="scientific">mine drainage metagenome</name>
    <dbReference type="NCBI Taxonomy" id="410659"/>
    <lineage>
        <taxon>unclassified sequences</taxon>
        <taxon>metagenomes</taxon>
        <taxon>ecological metagenomes</taxon>
    </lineage>
</organism>
<feature type="transmembrane region" description="Helical" evidence="2">
    <location>
        <begin position="90"/>
        <end position="113"/>
    </location>
</feature>
<feature type="region of interest" description="Disordered" evidence="1">
    <location>
        <begin position="1"/>
        <end position="20"/>
    </location>
</feature>
<feature type="transmembrane region" description="Helical" evidence="2">
    <location>
        <begin position="60"/>
        <end position="78"/>
    </location>
</feature>